<evidence type="ECO:0000256" key="1">
    <source>
        <dbReference type="ARBA" id="ARBA00022729"/>
    </source>
</evidence>
<feature type="chain" id="PRO_5021906802" description="Prolamin-like domain-containing protein" evidence="2">
    <location>
        <begin position="24"/>
        <end position="134"/>
    </location>
</feature>
<keyword evidence="1 2" id="KW-0732">Signal</keyword>
<keyword evidence="5" id="KW-1185">Reference proteome</keyword>
<proteinExistence type="predicted"/>
<organism evidence="4 5">
    <name type="scientific">Malus baccata</name>
    <name type="common">Siberian crab apple</name>
    <name type="synonym">Pyrus baccata</name>
    <dbReference type="NCBI Taxonomy" id="106549"/>
    <lineage>
        <taxon>Eukaryota</taxon>
        <taxon>Viridiplantae</taxon>
        <taxon>Streptophyta</taxon>
        <taxon>Embryophyta</taxon>
        <taxon>Tracheophyta</taxon>
        <taxon>Spermatophyta</taxon>
        <taxon>Magnoliopsida</taxon>
        <taxon>eudicotyledons</taxon>
        <taxon>Gunneridae</taxon>
        <taxon>Pentapetalae</taxon>
        <taxon>rosids</taxon>
        <taxon>fabids</taxon>
        <taxon>Rosales</taxon>
        <taxon>Rosaceae</taxon>
        <taxon>Amygdaloideae</taxon>
        <taxon>Maleae</taxon>
        <taxon>Malus</taxon>
    </lineage>
</organism>
<feature type="signal peptide" evidence="2">
    <location>
        <begin position="1"/>
        <end position="23"/>
    </location>
</feature>
<gene>
    <name evidence="4" type="ORF">C1H46_033152</name>
</gene>
<dbReference type="AlphaFoldDB" id="A0A540L498"/>
<comment type="caution">
    <text evidence="4">The sequence shown here is derived from an EMBL/GenBank/DDBJ whole genome shotgun (WGS) entry which is preliminary data.</text>
</comment>
<name>A0A540L498_MALBA</name>
<evidence type="ECO:0000256" key="2">
    <source>
        <dbReference type="SAM" id="SignalP"/>
    </source>
</evidence>
<accession>A0A540L498</accession>
<dbReference type="InterPro" id="IPR008502">
    <property type="entry name" value="Prolamin-like"/>
</dbReference>
<sequence length="134" mass="14608">MMKGGGVAAFFFLFCLALAQCSAASYSKAPAPPKTRAAAPVYSCWHHDPKLVNCLGAYHTASATCYHEIWVSYWTRKVAVQQDCCKAIVEMEDDCANYMFSASLTTCSKLFAAQLLQQSFAGTAKVSRTITTKV</sequence>
<reference evidence="4 5" key="1">
    <citation type="journal article" date="2019" name="G3 (Bethesda)">
        <title>Sequencing of a Wild Apple (Malus baccata) Genome Unravels the Differences Between Cultivated and Wild Apple Species Regarding Disease Resistance and Cold Tolerance.</title>
        <authorList>
            <person name="Chen X."/>
        </authorList>
    </citation>
    <scope>NUCLEOTIDE SEQUENCE [LARGE SCALE GENOMIC DNA]</scope>
    <source>
        <strain evidence="5">cv. Shandingzi</strain>
        <tissue evidence="4">Leaves</tissue>
    </source>
</reference>
<dbReference type="Pfam" id="PF05617">
    <property type="entry name" value="Prolamin_like"/>
    <property type="match status" value="1"/>
</dbReference>
<evidence type="ECO:0000313" key="5">
    <source>
        <dbReference type="Proteomes" id="UP000315295"/>
    </source>
</evidence>
<protein>
    <recommendedName>
        <fullName evidence="3">Prolamin-like domain-containing protein</fullName>
    </recommendedName>
</protein>
<feature type="domain" description="Prolamin-like" evidence="3">
    <location>
        <begin position="54"/>
        <end position="106"/>
    </location>
</feature>
<evidence type="ECO:0000313" key="4">
    <source>
        <dbReference type="EMBL" id="TQD81297.1"/>
    </source>
</evidence>
<dbReference type="EMBL" id="VIEB01000772">
    <property type="protein sequence ID" value="TQD81297.1"/>
    <property type="molecule type" value="Genomic_DNA"/>
</dbReference>
<dbReference type="Proteomes" id="UP000315295">
    <property type="component" value="Unassembled WGS sequence"/>
</dbReference>
<evidence type="ECO:0000259" key="3">
    <source>
        <dbReference type="Pfam" id="PF05617"/>
    </source>
</evidence>